<dbReference type="Proteomes" id="UP000590412">
    <property type="component" value="Unassembled WGS sequence"/>
</dbReference>
<gene>
    <name evidence="3" type="ORF">FOB60_000399</name>
</gene>
<organism evidence="3 4">
    <name type="scientific">Candida parapsilosis</name>
    <name type="common">Yeast</name>
    <dbReference type="NCBI Taxonomy" id="5480"/>
    <lineage>
        <taxon>Eukaryota</taxon>
        <taxon>Fungi</taxon>
        <taxon>Dikarya</taxon>
        <taxon>Ascomycota</taxon>
        <taxon>Saccharomycotina</taxon>
        <taxon>Pichiomycetes</taxon>
        <taxon>Debaryomycetaceae</taxon>
        <taxon>Candida/Lodderomyces clade</taxon>
        <taxon>Candida</taxon>
    </lineage>
</organism>
<accession>A0A8X7TCW8</accession>
<evidence type="ECO:0000256" key="2">
    <source>
        <dbReference type="SAM" id="Phobius"/>
    </source>
</evidence>
<evidence type="ECO:0000313" key="4">
    <source>
        <dbReference type="Proteomes" id="UP000590412"/>
    </source>
</evidence>
<dbReference type="AlphaFoldDB" id="A0A8X7TCW8"/>
<feature type="transmembrane region" description="Helical" evidence="2">
    <location>
        <begin position="150"/>
        <end position="174"/>
    </location>
</feature>
<feature type="compositionally biased region" description="Polar residues" evidence="1">
    <location>
        <begin position="97"/>
        <end position="112"/>
    </location>
</feature>
<feature type="region of interest" description="Disordered" evidence="1">
    <location>
        <begin position="80"/>
        <end position="139"/>
    </location>
</feature>
<feature type="transmembrane region" description="Helical" evidence="2">
    <location>
        <begin position="28"/>
        <end position="48"/>
    </location>
</feature>
<keyword evidence="2" id="KW-1133">Transmembrane helix</keyword>
<dbReference type="OrthoDB" id="4026482at2759"/>
<feature type="compositionally biased region" description="Low complexity" evidence="1">
    <location>
        <begin position="121"/>
        <end position="139"/>
    </location>
</feature>
<sequence>MSEKEAIIINTWGNEGTHRSNKLKYLRIGFATLLLLGIAMYTCCTTLQPTSLSSNQSHTRLSHIGKAVIIDAKSINAMQEADQVQDSNAKQREEQDTANFQNHVVETPTTTADFSKRDDSSSSSSDSDSDSSETSNSKSTPIYDKPWMRFLFALGGIIVLNMIAICIHHLYLIVTRSQNRYRAFEEEKSPF</sequence>
<dbReference type="EMBL" id="JABWAB010000001">
    <property type="protein sequence ID" value="KAF6058817.1"/>
    <property type="molecule type" value="Genomic_DNA"/>
</dbReference>
<reference evidence="3" key="1">
    <citation type="submission" date="2020-03" db="EMBL/GenBank/DDBJ databases">
        <title>FDA dAtabase for Regulatory Grade micrObial Sequences (FDA-ARGOS): Supporting development and validation of Infectious Disease Dx tests.</title>
        <authorList>
            <person name="Campos J."/>
            <person name="Goldberg B."/>
            <person name="Tallon L."/>
            <person name="Sadzewicz L."/>
            <person name="Vavikolanu K."/>
            <person name="Mehta A."/>
            <person name="Aluvathingal J."/>
            <person name="Nadendla S."/>
            <person name="Nandy P."/>
            <person name="Geyer C."/>
            <person name="Yan Y."/>
            <person name="Sichtig H."/>
        </authorList>
    </citation>
    <scope>NUCLEOTIDE SEQUENCE [LARGE SCALE GENOMIC DNA]</scope>
    <source>
        <strain evidence="3">FDAARGOS_652</strain>
    </source>
</reference>
<name>A0A8X7TCW8_CANPA</name>
<proteinExistence type="predicted"/>
<keyword evidence="2" id="KW-0812">Transmembrane</keyword>
<evidence type="ECO:0000256" key="1">
    <source>
        <dbReference type="SAM" id="MobiDB-lite"/>
    </source>
</evidence>
<protein>
    <submittedName>
        <fullName evidence="3">Putative integral membrane protein</fullName>
    </submittedName>
</protein>
<comment type="caution">
    <text evidence="3">The sequence shown here is derived from an EMBL/GenBank/DDBJ whole genome shotgun (WGS) entry which is preliminary data.</text>
</comment>
<keyword evidence="2" id="KW-0472">Membrane</keyword>
<evidence type="ECO:0000313" key="3">
    <source>
        <dbReference type="EMBL" id="KAF6058817.1"/>
    </source>
</evidence>